<dbReference type="Gramene" id="Solyc05g013970.3.1">
    <property type="protein sequence ID" value="Solyc05g013970.3.1"/>
    <property type="gene ID" value="Solyc05g013970.3"/>
</dbReference>
<dbReference type="OMA" id="HHAGMWN"/>
<dbReference type="PaxDb" id="4081-Solyc05g013970.2.1"/>
<feature type="domain" description="RRM" evidence="4">
    <location>
        <begin position="170"/>
        <end position="248"/>
    </location>
</feature>
<name>A0A3Q7GD86_SOLLC</name>
<feature type="compositionally biased region" description="Polar residues" evidence="3">
    <location>
        <begin position="258"/>
        <end position="271"/>
    </location>
</feature>
<dbReference type="InterPro" id="IPR000504">
    <property type="entry name" value="RRM_dom"/>
</dbReference>
<feature type="region of interest" description="Disordered" evidence="3">
    <location>
        <begin position="380"/>
        <end position="534"/>
    </location>
</feature>
<dbReference type="InterPro" id="IPR034772">
    <property type="entry name" value="CPSF6/7"/>
</dbReference>
<dbReference type="SUPFAM" id="SSF54928">
    <property type="entry name" value="RNA-binding domain, RBD"/>
    <property type="match status" value="1"/>
</dbReference>
<dbReference type="Gene3D" id="3.30.70.330">
    <property type="match status" value="1"/>
</dbReference>
<dbReference type="STRING" id="4081.A0A3Q7GD86"/>
<dbReference type="FunCoup" id="A0A3Q7GD86">
    <property type="interactions" value="722"/>
</dbReference>
<dbReference type="GO" id="GO:0110104">
    <property type="term" value="P:mRNA alternative polyadenylation"/>
    <property type="evidence" value="ECO:0000318"/>
    <property type="project" value="GO_Central"/>
</dbReference>
<accession>A0A3Q7GD86</accession>
<feature type="compositionally biased region" description="Basic and acidic residues" evidence="3">
    <location>
        <begin position="510"/>
        <end position="534"/>
    </location>
</feature>
<keyword evidence="6" id="KW-1185">Reference proteome</keyword>
<feature type="region of interest" description="Disordered" evidence="3">
    <location>
        <begin position="258"/>
        <end position="324"/>
    </location>
</feature>
<dbReference type="GO" id="GO:0003729">
    <property type="term" value="F:mRNA binding"/>
    <property type="evidence" value="ECO:0000318"/>
    <property type="project" value="GO_Central"/>
</dbReference>
<dbReference type="InterPro" id="IPR012677">
    <property type="entry name" value="Nucleotide-bd_a/b_plait_sf"/>
</dbReference>
<feature type="compositionally biased region" description="Basic and acidic residues" evidence="3">
    <location>
        <begin position="424"/>
        <end position="488"/>
    </location>
</feature>
<dbReference type="Proteomes" id="UP000004994">
    <property type="component" value="Chromosome 5"/>
</dbReference>
<evidence type="ECO:0000259" key="4">
    <source>
        <dbReference type="PROSITE" id="PS50102"/>
    </source>
</evidence>
<dbReference type="Pfam" id="PF00076">
    <property type="entry name" value="RRM_1"/>
    <property type="match status" value="1"/>
</dbReference>
<evidence type="ECO:0000313" key="6">
    <source>
        <dbReference type="Proteomes" id="UP000004994"/>
    </source>
</evidence>
<sequence length="534" mass="59022">MDPTADEQLDYGDEEYRGSHKMQYHVSGTIHALAEDEMLGEDDEYDYLYNDVNIGEGSEEAKIPGIATKENYAGTEVQFPQQNGGSLVERETERPADAAQKSRPSALTMNLNSQVGNSGYQGSMPMPQKIGADPMAMPEINVSEATPLVNSVVAGPRVVQHMPSLENANTMLFVGELHWWTTDAELESVLTQYGNVKEIKFFDERASGKSKGYCQVEFFDPGSTATCKEGINGYNFNGRPCVVAFATAQTIKQMDSSYANKTQNQVQSQPQGRGPMNEGVGRGGPNYTLGDAGRNLGRGSWGRRETGMPNRGPGGGPVRGKRSRGAGYGGFSGPAFSGMMPPFLAVNPMGHPGVAPHVNPAFFGRGMAANGMGIMGTAGMDGPHPGMWTDTSGGGWGGEEHGRRTRESSYGGEDNASEYGYRGVSHDKEARSSVVSREKERGSERDWSGNSDRRYRDEREHDRDRHDKEHRYREEMDDYRDYRQKERESEYEEEYDRGQSSSRSRSKSQAAREENHRSRSRDTNYGKRRRGPSE</sequence>
<dbReference type="PROSITE" id="PS50102">
    <property type="entry name" value="RRM"/>
    <property type="match status" value="1"/>
</dbReference>
<evidence type="ECO:0000256" key="3">
    <source>
        <dbReference type="SAM" id="MobiDB-lite"/>
    </source>
</evidence>
<dbReference type="InterPro" id="IPR035979">
    <property type="entry name" value="RBD_domain_sf"/>
</dbReference>
<proteinExistence type="inferred from homology"/>
<dbReference type="CDD" id="cd12372">
    <property type="entry name" value="RRM_CFIm68_CFIm59"/>
    <property type="match status" value="1"/>
</dbReference>
<evidence type="ECO:0000256" key="1">
    <source>
        <dbReference type="ARBA" id="ARBA00006265"/>
    </source>
</evidence>
<feature type="compositionally biased region" description="Basic and acidic residues" evidence="3">
    <location>
        <begin position="398"/>
        <end position="407"/>
    </location>
</feature>
<comment type="similarity">
    <text evidence="1">Belongs to the RRM CPSF6/7 family.</text>
</comment>
<dbReference type="PANTHER" id="PTHR23204">
    <property type="entry name" value="CLEAVAGE AND POLYADENYLATION SPECIFIC FACTOR"/>
    <property type="match status" value="1"/>
</dbReference>
<feature type="compositionally biased region" description="Low complexity" evidence="3">
    <location>
        <begin position="499"/>
        <end position="509"/>
    </location>
</feature>
<organism evidence="5">
    <name type="scientific">Solanum lycopersicum</name>
    <name type="common">Tomato</name>
    <name type="synonym">Lycopersicon esculentum</name>
    <dbReference type="NCBI Taxonomy" id="4081"/>
    <lineage>
        <taxon>Eukaryota</taxon>
        <taxon>Viridiplantae</taxon>
        <taxon>Streptophyta</taxon>
        <taxon>Embryophyta</taxon>
        <taxon>Tracheophyta</taxon>
        <taxon>Spermatophyta</taxon>
        <taxon>Magnoliopsida</taxon>
        <taxon>eudicotyledons</taxon>
        <taxon>Gunneridae</taxon>
        <taxon>Pentapetalae</taxon>
        <taxon>asterids</taxon>
        <taxon>lamiids</taxon>
        <taxon>Solanales</taxon>
        <taxon>Solanaceae</taxon>
        <taxon>Solanoideae</taxon>
        <taxon>Solaneae</taxon>
        <taxon>Solanum</taxon>
        <taxon>Solanum subgen. Lycopersicon</taxon>
    </lineage>
</organism>
<reference evidence="5" key="1">
    <citation type="journal article" date="2012" name="Nature">
        <title>The tomato genome sequence provides insights into fleshy fruit evolution.</title>
        <authorList>
            <consortium name="Tomato Genome Consortium"/>
        </authorList>
    </citation>
    <scope>NUCLEOTIDE SEQUENCE [LARGE SCALE GENOMIC DNA]</scope>
    <source>
        <strain evidence="5">cv. Heinz 1706</strain>
    </source>
</reference>
<evidence type="ECO:0000313" key="5">
    <source>
        <dbReference type="EnsemblPlants" id="Solyc05g013970.3.1"/>
    </source>
</evidence>
<dbReference type="InParanoid" id="A0A3Q7GD86"/>
<feature type="region of interest" description="Disordered" evidence="3">
    <location>
        <begin position="80"/>
        <end position="104"/>
    </location>
</feature>
<keyword evidence="2" id="KW-0694">RNA-binding</keyword>
<reference evidence="5" key="2">
    <citation type="submission" date="2019-01" db="UniProtKB">
        <authorList>
            <consortium name="EnsemblPlants"/>
        </authorList>
    </citation>
    <scope>IDENTIFICATION</scope>
    <source>
        <strain evidence="5">cv. Heinz 1706</strain>
    </source>
</reference>
<protein>
    <recommendedName>
        <fullName evidence="4">RRM domain-containing protein</fullName>
    </recommendedName>
</protein>
<dbReference type="EnsemblPlants" id="Solyc05g013970.3.1">
    <property type="protein sequence ID" value="Solyc05g013970.3.1"/>
    <property type="gene ID" value="Solyc05g013970.3"/>
</dbReference>
<dbReference type="AlphaFoldDB" id="A0A3Q7GD86"/>
<dbReference type="SMART" id="SM00360">
    <property type="entry name" value="RRM"/>
    <property type="match status" value="1"/>
</dbReference>
<evidence type="ECO:0000256" key="2">
    <source>
        <dbReference type="PROSITE-ProRule" id="PRU00176"/>
    </source>
</evidence>
<dbReference type="GO" id="GO:0005847">
    <property type="term" value="C:mRNA cleavage and polyadenylation specificity factor complex"/>
    <property type="evidence" value="ECO:0000318"/>
    <property type="project" value="GO_Central"/>
</dbReference>